<dbReference type="Proteomes" id="UP000595140">
    <property type="component" value="Unassembled WGS sequence"/>
</dbReference>
<evidence type="ECO:0000256" key="3">
    <source>
        <dbReference type="ARBA" id="ARBA00038471"/>
    </source>
</evidence>
<keyword evidence="1 4" id="KW-0732">Signal</keyword>
<name>A0A484KIW4_9ASTE</name>
<evidence type="ECO:0000313" key="6">
    <source>
        <dbReference type="EMBL" id="VFQ65881.1"/>
    </source>
</evidence>
<protein>
    <recommendedName>
        <fullName evidence="5">Pectinesterase inhibitor domain-containing protein</fullName>
    </recommendedName>
</protein>
<gene>
    <name evidence="6" type="ORF">CCAM_LOCUS7657</name>
</gene>
<dbReference type="Gene3D" id="1.20.140.40">
    <property type="entry name" value="Invertase/pectin methylesterase inhibitor family protein"/>
    <property type="match status" value="1"/>
</dbReference>
<keyword evidence="7" id="KW-1185">Reference proteome</keyword>
<evidence type="ECO:0000256" key="2">
    <source>
        <dbReference type="ARBA" id="ARBA00023157"/>
    </source>
</evidence>
<feature type="signal peptide" evidence="4">
    <location>
        <begin position="1"/>
        <end position="16"/>
    </location>
</feature>
<organism evidence="6 7">
    <name type="scientific">Cuscuta campestris</name>
    <dbReference type="NCBI Taxonomy" id="132261"/>
    <lineage>
        <taxon>Eukaryota</taxon>
        <taxon>Viridiplantae</taxon>
        <taxon>Streptophyta</taxon>
        <taxon>Embryophyta</taxon>
        <taxon>Tracheophyta</taxon>
        <taxon>Spermatophyta</taxon>
        <taxon>Magnoliopsida</taxon>
        <taxon>eudicotyledons</taxon>
        <taxon>Gunneridae</taxon>
        <taxon>Pentapetalae</taxon>
        <taxon>asterids</taxon>
        <taxon>lamiids</taxon>
        <taxon>Solanales</taxon>
        <taxon>Convolvulaceae</taxon>
        <taxon>Cuscuteae</taxon>
        <taxon>Cuscuta</taxon>
        <taxon>Cuscuta subgen. Grammica</taxon>
        <taxon>Cuscuta sect. Cleistogrammica</taxon>
    </lineage>
</organism>
<evidence type="ECO:0000256" key="1">
    <source>
        <dbReference type="ARBA" id="ARBA00022729"/>
    </source>
</evidence>
<accession>A0A484KIW4</accession>
<dbReference type="InterPro" id="IPR035513">
    <property type="entry name" value="Invertase/methylesterase_inhib"/>
</dbReference>
<feature type="chain" id="PRO_5019853785" description="Pectinesterase inhibitor domain-containing protein" evidence="4">
    <location>
        <begin position="17"/>
        <end position="174"/>
    </location>
</feature>
<dbReference type="Pfam" id="PF04043">
    <property type="entry name" value="PMEI"/>
    <property type="match status" value="1"/>
</dbReference>
<sequence>MFLFTICLCIPANVKAADLVSTICSETPNQKFCSDFLKPFNTPGTTLLGLAQKTVESSVTYVRLVYDEVHVREIDTMLKNHELHNSFNKCGLAYTKAVNDLIDIGTALKSGGGGGGYRTVHSLAANAVQEIDTCDKLFTPPNGEPFDFKELAGKARYVCSIVLALANHLIAGKF</sequence>
<dbReference type="InterPro" id="IPR006501">
    <property type="entry name" value="Pectinesterase_inhib_dom"/>
</dbReference>
<dbReference type="EMBL" id="OOIL02000495">
    <property type="protein sequence ID" value="VFQ65881.1"/>
    <property type="molecule type" value="Genomic_DNA"/>
</dbReference>
<reference evidence="6 7" key="1">
    <citation type="submission" date="2018-04" db="EMBL/GenBank/DDBJ databases">
        <authorList>
            <person name="Vogel A."/>
        </authorList>
    </citation>
    <scope>NUCLEOTIDE SEQUENCE [LARGE SCALE GENOMIC DNA]</scope>
</reference>
<evidence type="ECO:0000259" key="5">
    <source>
        <dbReference type="SMART" id="SM00856"/>
    </source>
</evidence>
<dbReference type="AlphaFoldDB" id="A0A484KIW4"/>
<dbReference type="GO" id="GO:0004857">
    <property type="term" value="F:enzyme inhibitor activity"/>
    <property type="evidence" value="ECO:0007669"/>
    <property type="project" value="InterPro"/>
</dbReference>
<evidence type="ECO:0000313" key="7">
    <source>
        <dbReference type="Proteomes" id="UP000595140"/>
    </source>
</evidence>
<dbReference type="NCBIfam" id="TIGR01614">
    <property type="entry name" value="PME_inhib"/>
    <property type="match status" value="1"/>
</dbReference>
<evidence type="ECO:0000256" key="4">
    <source>
        <dbReference type="SAM" id="SignalP"/>
    </source>
</evidence>
<proteinExistence type="inferred from homology"/>
<dbReference type="PANTHER" id="PTHR36710:SF18">
    <property type="entry name" value="PECTINESTERASE INHIBITOR 5-RELATED"/>
    <property type="match status" value="1"/>
</dbReference>
<dbReference type="InterPro" id="IPR052421">
    <property type="entry name" value="PCW_Enzyme_Inhibitor"/>
</dbReference>
<keyword evidence="2" id="KW-1015">Disulfide bond</keyword>
<comment type="similarity">
    <text evidence="3">Belongs to the PMEI family.</text>
</comment>
<dbReference type="SMART" id="SM00856">
    <property type="entry name" value="PMEI"/>
    <property type="match status" value="1"/>
</dbReference>
<dbReference type="SUPFAM" id="SSF101148">
    <property type="entry name" value="Plant invertase/pectin methylesterase inhibitor"/>
    <property type="match status" value="1"/>
</dbReference>
<dbReference type="PANTHER" id="PTHR36710">
    <property type="entry name" value="PECTINESTERASE INHIBITOR-LIKE"/>
    <property type="match status" value="1"/>
</dbReference>
<feature type="domain" description="Pectinesterase inhibitor" evidence="5">
    <location>
        <begin position="15"/>
        <end position="165"/>
    </location>
</feature>
<dbReference type="OrthoDB" id="764172at2759"/>